<dbReference type="Proteomes" id="UP000271227">
    <property type="component" value="Unassembled WGS sequence"/>
</dbReference>
<dbReference type="RefSeq" id="WP_121938253.1">
    <property type="nucleotide sequence ID" value="NZ_REFR01000010.1"/>
</dbReference>
<keyword evidence="3" id="KW-1185">Reference proteome</keyword>
<dbReference type="AlphaFoldDB" id="A0A3M0CJI1"/>
<dbReference type="Pfam" id="PF10048">
    <property type="entry name" value="DUF2282"/>
    <property type="match status" value="1"/>
</dbReference>
<feature type="signal peptide" evidence="1">
    <location>
        <begin position="1"/>
        <end position="30"/>
    </location>
</feature>
<dbReference type="OrthoDB" id="9808309at2"/>
<keyword evidence="1" id="KW-0732">Signal</keyword>
<sequence length="91" mass="9546">MKFDRFTKTAIATSGAVAFAMTMVAGEAAAADKKKMEKCYGIVAKGQNDCGTSTHSCAGQASVDNHKEEWIYVPAGLCEKIAGGSTQKPKV</sequence>
<name>A0A3M0CJI1_9PROT</name>
<comment type="caution">
    <text evidence="2">The sequence shown here is derived from an EMBL/GenBank/DDBJ whole genome shotgun (WGS) entry which is preliminary data.</text>
</comment>
<organism evidence="2 3">
    <name type="scientific">Eilatimonas milleporae</name>
    <dbReference type="NCBI Taxonomy" id="911205"/>
    <lineage>
        <taxon>Bacteria</taxon>
        <taxon>Pseudomonadati</taxon>
        <taxon>Pseudomonadota</taxon>
        <taxon>Alphaproteobacteria</taxon>
        <taxon>Kordiimonadales</taxon>
        <taxon>Kordiimonadaceae</taxon>
        <taxon>Eilatimonas</taxon>
    </lineage>
</organism>
<reference evidence="2 3" key="1">
    <citation type="submission" date="2018-10" db="EMBL/GenBank/DDBJ databases">
        <title>Genomic Encyclopedia of Archaeal and Bacterial Type Strains, Phase II (KMG-II): from individual species to whole genera.</title>
        <authorList>
            <person name="Goeker M."/>
        </authorList>
    </citation>
    <scope>NUCLEOTIDE SEQUENCE [LARGE SCALE GENOMIC DNA]</scope>
    <source>
        <strain evidence="2 3">DSM 25217</strain>
    </source>
</reference>
<evidence type="ECO:0000256" key="1">
    <source>
        <dbReference type="SAM" id="SignalP"/>
    </source>
</evidence>
<protein>
    <submittedName>
        <fullName evidence="2">Putative membrane protein</fullName>
    </submittedName>
</protein>
<dbReference type="InterPro" id="IPR018740">
    <property type="entry name" value="DUF2282_membr"/>
</dbReference>
<evidence type="ECO:0000313" key="3">
    <source>
        <dbReference type="Proteomes" id="UP000271227"/>
    </source>
</evidence>
<feature type="chain" id="PRO_5018038461" evidence="1">
    <location>
        <begin position="31"/>
        <end position="91"/>
    </location>
</feature>
<accession>A0A3M0CJI1</accession>
<proteinExistence type="predicted"/>
<dbReference type="EMBL" id="REFR01000010">
    <property type="protein sequence ID" value="RMB08937.1"/>
    <property type="molecule type" value="Genomic_DNA"/>
</dbReference>
<evidence type="ECO:0000313" key="2">
    <source>
        <dbReference type="EMBL" id="RMB08937.1"/>
    </source>
</evidence>
<gene>
    <name evidence="2" type="ORF">BXY39_1584</name>
</gene>
<dbReference type="InParanoid" id="A0A3M0CJI1"/>